<dbReference type="Pfam" id="PF13306">
    <property type="entry name" value="LRR_5"/>
    <property type="match status" value="1"/>
</dbReference>
<dbReference type="Gene3D" id="3.80.10.10">
    <property type="entry name" value="Ribonuclease Inhibitor"/>
    <property type="match status" value="1"/>
</dbReference>
<evidence type="ECO:0000313" key="1">
    <source>
        <dbReference type="EMBL" id="DAE27972.1"/>
    </source>
</evidence>
<name>A0A8S5RAG4_9CAUD</name>
<proteinExistence type="predicted"/>
<protein>
    <submittedName>
        <fullName evidence="1">Choline binding protein</fullName>
    </submittedName>
</protein>
<dbReference type="EMBL" id="BK015847">
    <property type="protein sequence ID" value="DAE27972.1"/>
    <property type="molecule type" value="Genomic_DNA"/>
</dbReference>
<sequence length="300" mass="31225">MAEYLAKSEDLTAVADAIRAKGGTDAQLTFPGGFVGAVQAISAGTTITDGIVVTARDADGYATVVDFYGRQICIEQFGCQYEEADNPFLRLAKVNVKQAVTVIGPRAFNNNVSLQELTGVDFGAITSIGNKAFFNAQRVALGDVDLVSLAKYPEDGIFQNCGGITKLTVHADGNIHYNLCNKCSGLTDIVIDCSVAFTDGGTDSGYSALGRNTALVNCKIGNVGKPCKQTSLAMLSGCTNKNLVVEIYVAGENVDTAVSNIRNGATNATIIIKAAADTTYNGVAYAAGDTILTSTPEAST</sequence>
<accession>A0A8S5RAG4</accession>
<organism evidence="1">
    <name type="scientific">Siphoviridae sp. ctvxh7</name>
    <dbReference type="NCBI Taxonomy" id="2827283"/>
    <lineage>
        <taxon>Viruses</taxon>
        <taxon>Duplodnaviria</taxon>
        <taxon>Heunggongvirae</taxon>
        <taxon>Uroviricota</taxon>
        <taxon>Caudoviricetes</taxon>
    </lineage>
</organism>
<reference evidence="1" key="1">
    <citation type="journal article" date="2021" name="Proc. Natl. Acad. Sci. U.S.A.">
        <title>A Catalog of Tens of Thousands of Viruses from Human Metagenomes Reveals Hidden Associations with Chronic Diseases.</title>
        <authorList>
            <person name="Tisza M.J."/>
            <person name="Buck C.B."/>
        </authorList>
    </citation>
    <scope>NUCLEOTIDE SEQUENCE</scope>
    <source>
        <strain evidence="1">Ctvxh7</strain>
    </source>
</reference>
<dbReference type="InterPro" id="IPR026906">
    <property type="entry name" value="LRR_5"/>
</dbReference>
<dbReference type="InterPro" id="IPR032675">
    <property type="entry name" value="LRR_dom_sf"/>
</dbReference>